<organism evidence="1 2">
    <name type="scientific">Sorangium cellulosum</name>
    <name type="common">Polyangium cellulosum</name>
    <dbReference type="NCBI Taxonomy" id="56"/>
    <lineage>
        <taxon>Bacteria</taxon>
        <taxon>Pseudomonadati</taxon>
        <taxon>Myxococcota</taxon>
        <taxon>Polyangia</taxon>
        <taxon>Polyangiales</taxon>
        <taxon>Polyangiaceae</taxon>
        <taxon>Sorangium</taxon>
    </lineage>
</organism>
<sequence length="73" mass="8425">MLRCRRLQCRFVIAPGDTISESFRNETAFLVQMLLPLLAFRVEILPVVQQIGEQLPYKVTRFALPERSQSVGF</sequence>
<reference evidence="1 2" key="1">
    <citation type="submission" date="2014-02" db="EMBL/GenBank/DDBJ databases">
        <title>The small core and large imbalanced accessory genome model reveals a collaborative survival strategy of Sorangium cellulosum strains in nature.</title>
        <authorList>
            <person name="Han K."/>
            <person name="Peng R."/>
            <person name="Blom J."/>
            <person name="Li Y.-Z."/>
        </authorList>
    </citation>
    <scope>NUCLEOTIDE SEQUENCE [LARGE SCALE GENOMIC DNA]</scope>
    <source>
        <strain evidence="1 2">So0008-312</strain>
    </source>
</reference>
<proteinExistence type="predicted"/>
<comment type="caution">
    <text evidence="1">The sequence shown here is derived from an EMBL/GenBank/DDBJ whole genome shotgun (WGS) entry which is preliminary data.</text>
</comment>
<dbReference type="EMBL" id="JEMA01000543">
    <property type="protein sequence ID" value="KYF68699.1"/>
    <property type="molecule type" value="Genomic_DNA"/>
</dbReference>
<protein>
    <submittedName>
        <fullName evidence="1">Uncharacterized protein</fullName>
    </submittedName>
</protein>
<evidence type="ECO:0000313" key="2">
    <source>
        <dbReference type="Proteomes" id="UP000075260"/>
    </source>
</evidence>
<dbReference type="AlphaFoldDB" id="A0A150QL53"/>
<gene>
    <name evidence="1" type="ORF">BE15_30875</name>
</gene>
<accession>A0A150QL53</accession>
<dbReference type="Proteomes" id="UP000075260">
    <property type="component" value="Unassembled WGS sequence"/>
</dbReference>
<name>A0A150QL53_SORCE</name>
<evidence type="ECO:0000313" key="1">
    <source>
        <dbReference type="EMBL" id="KYF68699.1"/>
    </source>
</evidence>